<dbReference type="PROSITE" id="PS51635">
    <property type="entry name" value="PNPLA"/>
    <property type="match status" value="1"/>
</dbReference>
<keyword evidence="2 4" id="KW-0442">Lipid degradation</keyword>
<dbReference type="PANTHER" id="PTHR14226">
    <property type="entry name" value="NEUROPATHY TARGET ESTERASE/SWISS CHEESE D.MELANOGASTER"/>
    <property type="match status" value="1"/>
</dbReference>
<evidence type="ECO:0000256" key="3">
    <source>
        <dbReference type="ARBA" id="ARBA00023098"/>
    </source>
</evidence>
<dbReference type="Gene3D" id="3.40.1090.10">
    <property type="entry name" value="Cytosolic phospholipase A2 catalytic domain"/>
    <property type="match status" value="1"/>
</dbReference>
<feature type="active site" description="Nucleophile" evidence="4">
    <location>
        <position position="52"/>
    </location>
</feature>
<protein>
    <submittedName>
        <fullName evidence="6">Patatin</fullName>
    </submittedName>
</protein>
<evidence type="ECO:0000259" key="5">
    <source>
        <dbReference type="PROSITE" id="PS51635"/>
    </source>
</evidence>
<reference evidence="7" key="1">
    <citation type="submission" date="2016-06" db="EMBL/GenBank/DDBJ databases">
        <title>Draft genome sequence of Desulfoplanes formicivorans strain Pf12B.</title>
        <authorList>
            <person name="Watanabe M."/>
            <person name="Kojima H."/>
            <person name="Fukui M."/>
        </authorList>
    </citation>
    <scope>NUCLEOTIDE SEQUENCE [LARGE SCALE GENOMIC DNA]</scope>
    <source>
        <strain evidence="7">Pf12B</strain>
    </source>
</reference>
<evidence type="ECO:0000313" key="6">
    <source>
        <dbReference type="EMBL" id="GAU09410.1"/>
    </source>
</evidence>
<organism evidence="6 7">
    <name type="scientific">Desulfoplanes formicivorans</name>
    <dbReference type="NCBI Taxonomy" id="1592317"/>
    <lineage>
        <taxon>Bacteria</taxon>
        <taxon>Pseudomonadati</taxon>
        <taxon>Thermodesulfobacteriota</taxon>
        <taxon>Desulfovibrionia</taxon>
        <taxon>Desulfovibrionales</taxon>
        <taxon>Desulfoplanaceae</taxon>
        <taxon>Desulfoplanes</taxon>
    </lineage>
</organism>
<comment type="caution">
    <text evidence="6">The sequence shown here is derived from an EMBL/GenBank/DDBJ whole genome shotgun (WGS) entry which is preliminary data.</text>
</comment>
<evidence type="ECO:0000313" key="7">
    <source>
        <dbReference type="Proteomes" id="UP000095200"/>
    </source>
</evidence>
<evidence type="ECO:0000256" key="2">
    <source>
        <dbReference type="ARBA" id="ARBA00022963"/>
    </source>
</evidence>
<sequence>MRFSRPISPDELFSAKIGIALGSGAARGISHIGVLQALNQLGITPFCIAGTSAGAIMGSMYVAGRFEAYADRLERWTRKDTLNILDPVLPRSGLIEGNKFIEFHRQYLNMFRFEECDIPMAMIMTDARTGQEVVARTGSICKALRGTISVPGFITPAQYNGRIFLDGALVNPLPVDVCRNMGADLVIGVDANSRFIKSKMQGKNKTRPQASFLSQQNFIASWAARLEGHDLFPAPFFRKLVQRRNTNGSPDMSLFEIVSNTIDIMENALKETRLAKDPPEILLRPDTRQISFLDIHLAREAIKAGKTSVQEMMEHLEKHPPTPSPARK</sequence>
<dbReference type="STRING" id="1592317.DPF_2136"/>
<feature type="short sequence motif" description="DGA/G" evidence="4">
    <location>
        <begin position="166"/>
        <end position="168"/>
    </location>
</feature>
<proteinExistence type="predicted"/>
<keyword evidence="1 4" id="KW-0378">Hydrolase</keyword>
<dbReference type="Proteomes" id="UP000095200">
    <property type="component" value="Unassembled WGS sequence"/>
</dbReference>
<dbReference type="Pfam" id="PF01734">
    <property type="entry name" value="Patatin"/>
    <property type="match status" value="1"/>
</dbReference>
<dbReference type="InterPro" id="IPR050301">
    <property type="entry name" value="NTE"/>
</dbReference>
<dbReference type="GO" id="GO:0016787">
    <property type="term" value="F:hydrolase activity"/>
    <property type="evidence" value="ECO:0007669"/>
    <property type="project" value="UniProtKB-UniRule"/>
</dbReference>
<name>A0A194AJJ5_9BACT</name>
<feature type="active site" description="Proton acceptor" evidence="4">
    <location>
        <position position="166"/>
    </location>
</feature>
<keyword evidence="3 4" id="KW-0443">Lipid metabolism</keyword>
<evidence type="ECO:0000256" key="1">
    <source>
        <dbReference type="ARBA" id="ARBA00022801"/>
    </source>
</evidence>
<feature type="domain" description="PNPLA" evidence="5">
    <location>
        <begin position="19"/>
        <end position="179"/>
    </location>
</feature>
<dbReference type="SUPFAM" id="SSF52151">
    <property type="entry name" value="FabD/lysophospholipase-like"/>
    <property type="match status" value="1"/>
</dbReference>
<accession>A0A194AJJ5</accession>
<evidence type="ECO:0000256" key="4">
    <source>
        <dbReference type="PROSITE-ProRule" id="PRU01161"/>
    </source>
</evidence>
<gene>
    <name evidence="6" type="ORF">DPF_2136</name>
</gene>
<dbReference type="RefSeq" id="WP_176724241.1">
    <property type="nucleotide sequence ID" value="NZ_BDFE01000017.1"/>
</dbReference>
<keyword evidence="7" id="KW-1185">Reference proteome</keyword>
<dbReference type="PANTHER" id="PTHR14226:SF76">
    <property type="entry name" value="NTE FAMILY PROTEIN RSSA"/>
    <property type="match status" value="1"/>
</dbReference>
<dbReference type="GO" id="GO:0016042">
    <property type="term" value="P:lipid catabolic process"/>
    <property type="evidence" value="ECO:0007669"/>
    <property type="project" value="UniProtKB-UniRule"/>
</dbReference>
<dbReference type="AlphaFoldDB" id="A0A194AJJ5"/>
<dbReference type="InterPro" id="IPR016035">
    <property type="entry name" value="Acyl_Trfase/lysoPLipase"/>
</dbReference>
<feature type="short sequence motif" description="GXSXG" evidence="4">
    <location>
        <begin position="50"/>
        <end position="54"/>
    </location>
</feature>
<dbReference type="EMBL" id="BDFE01000017">
    <property type="protein sequence ID" value="GAU09410.1"/>
    <property type="molecule type" value="Genomic_DNA"/>
</dbReference>
<comment type="caution">
    <text evidence="4">Lacks conserved residue(s) required for the propagation of feature annotation.</text>
</comment>
<dbReference type="InterPro" id="IPR002641">
    <property type="entry name" value="PNPLA_dom"/>
</dbReference>